<name>A0A7H0I7U1_9ACTN</name>
<protein>
    <submittedName>
        <fullName evidence="1">Uncharacterized protein</fullName>
    </submittedName>
</protein>
<dbReference type="KEGG" id="sroi:IAG44_04910"/>
<reference evidence="1 2" key="1">
    <citation type="submission" date="2020-08" db="EMBL/GenBank/DDBJ databases">
        <title>A novel species.</title>
        <authorList>
            <person name="Gao J."/>
        </authorList>
    </citation>
    <scope>NUCLEOTIDE SEQUENCE [LARGE SCALE GENOMIC DNA]</scope>
    <source>
        <strain evidence="1 2">CRXT-G-22</strain>
    </source>
</reference>
<dbReference type="EMBL" id="CP060828">
    <property type="protein sequence ID" value="QNP68857.1"/>
    <property type="molecule type" value="Genomic_DNA"/>
</dbReference>
<keyword evidence="2" id="KW-1185">Reference proteome</keyword>
<accession>A0A7H0I7U1</accession>
<evidence type="ECO:0000313" key="1">
    <source>
        <dbReference type="EMBL" id="QNP68857.1"/>
    </source>
</evidence>
<proteinExistence type="predicted"/>
<dbReference type="Proteomes" id="UP000516052">
    <property type="component" value="Chromosome"/>
</dbReference>
<evidence type="ECO:0000313" key="2">
    <source>
        <dbReference type="Proteomes" id="UP000516052"/>
    </source>
</evidence>
<sequence length="287" mass="31262">MNRSLSDPQTHDLTSRICVSPPYFALDGLHSPAPGTAVARFPVEMPTGRQAVPLGVAETGRHLAILGLCAAAGLVDGLGRRYYLAREAWATFAPPCEWPAKMREAEGEARAEFLTPRRAVADTHVVGTGRIDLATMRVRYDVLTERVFRRFFSPPGHRTPSPPHNPYRSPLPLRTVFCAPDSMTAELDVVPELCAGHFEGAPMLPVAFAAQALTALWDLLLDDLPETRERRWAPRSVSLSADDMARAGERATLTVSMDLDGEEVRCVGEIKVGEKVISRAAAEGVLV</sequence>
<dbReference type="AlphaFoldDB" id="A0A7H0I7U1"/>
<dbReference type="RefSeq" id="WP_187745896.1">
    <property type="nucleotide sequence ID" value="NZ_CP060828.1"/>
</dbReference>
<gene>
    <name evidence="1" type="ORF">IAG44_04910</name>
</gene>
<organism evidence="1 2">
    <name type="scientific">Streptomyces roseirectus</name>
    <dbReference type="NCBI Taxonomy" id="2768066"/>
    <lineage>
        <taxon>Bacteria</taxon>
        <taxon>Bacillati</taxon>
        <taxon>Actinomycetota</taxon>
        <taxon>Actinomycetes</taxon>
        <taxon>Kitasatosporales</taxon>
        <taxon>Streptomycetaceae</taxon>
        <taxon>Streptomyces</taxon>
    </lineage>
</organism>